<dbReference type="GO" id="GO:0071011">
    <property type="term" value="C:precatalytic spliceosome"/>
    <property type="evidence" value="ECO:0007669"/>
    <property type="project" value="TreeGrafter"/>
</dbReference>
<keyword evidence="6" id="KW-1185">Reference proteome</keyword>
<sequence>MAPSGLSLYANLLDGAHSDSKSGITSDPPSSHDQDHRSQEQQKALGLDKQQISSASLRFQPTKRPQISLQKPKPKSVAHRQQHAPSQTAGLSTSDTGLHEASLGSAVLSSRLSAKTTLADWTAEDGDDDAAGVYGGEKRQRGGRKRRKKTRPDTRVAQNWDDIYDPSRPNVYEDYKNSDERLLDIREWKDRLYAHRRARQRSSDSDSDAQGRKPSMNNFFAPPSDPSFAPPPISHPASSFPVPATIHDDATGDDAYLRRMQISEKDIAVEPAPPRQSHGARSSLPPLSPQPRSSNDPPPRQAEALPQPVQTRTNISRAPVRYAFPAAPSNLSPPPAKGETGLEVDDKAPDAGEGENGNLRSLRPGQKDFAKRLMSRQGWSKGSGLGASGSGITAPLQVQVEKQKKRPDSEGGGFVGPGGMGKIVGAKRTTRDTQEGKFGPMSEVIMLEGMLKGIDLDLEMEAQNGGLIQEIGEECGNKYGRVERVFISRGGANQNRVYVKFTSQLSALRAVNALEGRIFNGNTIVAKFFDSERFQSDDYE</sequence>
<comment type="caution">
    <text evidence="5">The sequence shown here is derived from an EMBL/GenBank/DDBJ whole genome shotgun (WGS) entry which is preliminary data.</text>
</comment>
<dbReference type="Proteomes" id="UP001161017">
    <property type="component" value="Unassembled WGS sequence"/>
</dbReference>
<feature type="region of interest" description="Disordered" evidence="2">
    <location>
        <begin position="195"/>
        <end position="365"/>
    </location>
</feature>
<name>A0AA43TT71_9LECA</name>
<evidence type="ECO:0008006" key="7">
    <source>
        <dbReference type="Google" id="ProtNLM"/>
    </source>
</evidence>
<dbReference type="Pfam" id="PF00076">
    <property type="entry name" value="RRM_1"/>
    <property type="match status" value="1"/>
</dbReference>
<feature type="compositionally biased region" description="Low complexity" evidence="2">
    <location>
        <begin position="281"/>
        <end position="294"/>
    </location>
</feature>
<feature type="compositionally biased region" description="Basic residues" evidence="2">
    <location>
        <begin position="141"/>
        <end position="150"/>
    </location>
</feature>
<feature type="compositionally biased region" description="Gly residues" evidence="2">
    <location>
        <begin position="410"/>
        <end position="422"/>
    </location>
</feature>
<feature type="compositionally biased region" description="Polar residues" evidence="2">
    <location>
        <begin position="83"/>
        <end position="96"/>
    </location>
</feature>
<evidence type="ECO:0000313" key="5">
    <source>
        <dbReference type="EMBL" id="MDI1487278.1"/>
    </source>
</evidence>
<protein>
    <recommendedName>
        <fullName evidence="7">G-patch domain-containing protein</fullName>
    </recommendedName>
</protein>
<dbReference type="PANTHER" id="PTHR13288">
    <property type="entry name" value="SPLICING FACTOR 45 SPF45"/>
    <property type="match status" value="1"/>
</dbReference>
<feature type="region of interest" description="Disordered" evidence="2">
    <location>
        <begin position="118"/>
        <end position="176"/>
    </location>
</feature>
<reference evidence="5" key="1">
    <citation type="journal article" date="2023" name="Genome Biol. Evol.">
        <title>First Whole Genome Sequence and Flow Cytometry Genome Size Data for the Lichen-Forming Fungus Ramalina farinacea (Ascomycota).</title>
        <authorList>
            <person name="Llewellyn T."/>
            <person name="Mian S."/>
            <person name="Hill R."/>
            <person name="Leitch I.J."/>
            <person name="Gaya E."/>
        </authorList>
    </citation>
    <scope>NUCLEOTIDE SEQUENCE</scope>
    <source>
        <strain evidence="5">LIQ254RAFAR</strain>
    </source>
</reference>
<evidence type="ECO:0000313" key="6">
    <source>
        <dbReference type="Proteomes" id="UP001161017"/>
    </source>
</evidence>
<evidence type="ECO:0000256" key="1">
    <source>
        <dbReference type="PROSITE-ProRule" id="PRU00176"/>
    </source>
</evidence>
<dbReference type="InterPro" id="IPR012677">
    <property type="entry name" value="Nucleotide-bd_a/b_plait_sf"/>
</dbReference>
<organism evidence="5 6">
    <name type="scientific">Ramalina farinacea</name>
    <dbReference type="NCBI Taxonomy" id="258253"/>
    <lineage>
        <taxon>Eukaryota</taxon>
        <taxon>Fungi</taxon>
        <taxon>Dikarya</taxon>
        <taxon>Ascomycota</taxon>
        <taxon>Pezizomycotina</taxon>
        <taxon>Lecanoromycetes</taxon>
        <taxon>OSLEUM clade</taxon>
        <taxon>Lecanoromycetidae</taxon>
        <taxon>Lecanorales</taxon>
        <taxon>Lecanorineae</taxon>
        <taxon>Ramalinaceae</taxon>
        <taxon>Ramalina</taxon>
    </lineage>
</organism>
<feature type="compositionally biased region" description="Pro residues" evidence="2">
    <location>
        <begin position="223"/>
        <end position="234"/>
    </location>
</feature>
<feature type="compositionally biased region" description="Polar residues" evidence="2">
    <location>
        <begin position="50"/>
        <end position="69"/>
    </location>
</feature>
<feature type="domain" description="RRM" evidence="3">
    <location>
        <begin position="443"/>
        <end position="531"/>
    </location>
</feature>
<dbReference type="EMBL" id="JAPUFD010000005">
    <property type="protein sequence ID" value="MDI1487278.1"/>
    <property type="molecule type" value="Genomic_DNA"/>
</dbReference>
<feature type="compositionally biased region" description="Basic and acidic residues" evidence="2">
    <location>
        <begin position="30"/>
        <end position="40"/>
    </location>
</feature>
<dbReference type="Pfam" id="PF01585">
    <property type="entry name" value="G-patch"/>
    <property type="match status" value="1"/>
</dbReference>
<dbReference type="PANTHER" id="PTHR13288:SF8">
    <property type="entry name" value="SPLICING FACTOR 45"/>
    <property type="match status" value="1"/>
</dbReference>
<dbReference type="InterPro" id="IPR035979">
    <property type="entry name" value="RBD_domain_sf"/>
</dbReference>
<feature type="region of interest" description="Disordered" evidence="2">
    <location>
        <begin position="1"/>
        <end position="97"/>
    </location>
</feature>
<dbReference type="SUPFAM" id="SSF54928">
    <property type="entry name" value="RNA-binding domain, RBD"/>
    <property type="match status" value="1"/>
</dbReference>
<evidence type="ECO:0000259" key="4">
    <source>
        <dbReference type="PROSITE" id="PS50174"/>
    </source>
</evidence>
<dbReference type="GO" id="GO:0003723">
    <property type="term" value="F:RNA binding"/>
    <property type="evidence" value="ECO:0007669"/>
    <property type="project" value="UniProtKB-UniRule"/>
</dbReference>
<dbReference type="Gene3D" id="3.30.70.330">
    <property type="match status" value="1"/>
</dbReference>
<dbReference type="InterPro" id="IPR040052">
    <property type="entry name" value="RBM17"/>
</dbReference>
<gene>
    <name evidence="5" type="ORF">OHK93_006547</name>
</gene>
<dbReference type="SMART" id="SM00443">
    <property type="entry name" value="G_patch"/>
    <property type="match status" value="1"/>
</dbReference>
<evidence type="ECO:0000256" key="2">
    <source>
        <dbReference type="SAM" id="MobiDB-lite"/>
    </source>
</evidence>
<keyword evidence="1" id="KW-0694">RNA-binding</keyword>
<dbReference type="InterPro" id="IPR000504">
    <property type="entry name" value="RRM_dom"/>
</dbReference>
<dbReference type="InterPro" id="IPR000467">
    <property type="entry name" value="G_patch_dom"/>
</dbReference>
<feature type="compositionally biased region" description="Basic and acidic residues" evidence="2">
    <location>
        <begin position="246"/>
        <end position="268"/>
    </location>
</feature>
<dbReference type="PROSITE" id="PS50174">
    <property type="entry name" value="G_PATCH"/>
    <property type="match status" value="1"/>
</dbReference>
<dbReference type="GO" id="GO:0045292">
    <property type="term" value="P:mRNA cis splicing, via spliceosome"/>
    <property type="evidence" value="ECO:0007669"/>
    <property type="project" value="InterPro"/>
</dbReference>
<dbReference type="FunFam" id="3.30.70.330:FF:000495">
    <property type="entry name" value="Putative G-patch DNA repair protein (Drt111)"/>
    <property type="match status" value="1"/>
</dbReference>
<dbReference type="AlphaFoldDB" id="A0AA43TT71"/>
<evidence type="ECO:0000259" key="3">
    <source>
        <dbReference type="PROSITE" id="PS50102"/>
    </source>
</evidence>
<dbReference type="PROSITE" id="PS50102">
    <property type="entry name" value="RRM"/>
    <property type="match status" value="1"/>
</dbReference>
<feature type="region of interest" description="Disordered" evidence="2">
    <location>
        <begin position="400"/>
        <end position="436"/>
    </location>
</feature>
<feature type="compositionally biased region" description="Basic residues" evidence="2">
    <location>
        <begin position="72"/>
        <end position="82"/>
    </location>
</feature>
<feature type="domain" description="G-patch" evidence="4">
    <location>
        <begin position="366"/>
        <end position="417"/>
    </location>
</feature>
<proteinExistence type="predicted"/>
<accession>A0AA43TT71</accession>